<accession>A0A0R1PYQ2</accession>
<evidence type="ECO:0000256" key="12">
    <source>
        <dbReference type="HAMAP-Rule" id="MF_01382"/>
    </source>
</evidence>
<keyword evidence="9 12" id="KW-1278">Translocase</keyword>
<evidence type="ECO:0000259" key="14">
    <source>
        <dbReference type="PROSITE" id="PS51194"/>
    </source>
</evidence>
<keyword evidence="3 12" id="KW-0813">Transport</keyword>
<dbReference type="EMBL" id="AZEG01000034">
    <property type="protein sequence ID" value="KRL35061.1"/>
    <property type="molecule type" value="Genomic_DNA"/>
</dbReference>
<dbReference type="InterPro" id="IPR000185">
    <property type="entry name" value="SecA"/>
</dbReference>
<dbReference type="SUPFAM" id="SSF81767">
    <property type="entry name" value="Pre-protein crosslinking domain of SecA"/>
    <property type="match status" value="1"/>
</dbReference>
<comment type="function">
    <text evidence="12">Part of the Sec protein translocase complex. Interacts with the SecYEG preprotein conducting channel. Has a central role in coupling the hydrolysis of ATP to the transfer of proteins into and across the cell membrane, serving as an ATP-driven molecular motor driving the stepwise translocation of polypeptide chains across the membrane.</text>
</comment>
<evidence type="ECO:0000256" key="11">
    <source>
        <dbReference type="ARBA" id="ARBA00023136"/>
    </source>
</evidence>
<dbReference type="SUPFAM" id="SSF81886">
    <property type="entry name" value="Helical scaffold and wing domains of SecA"/>
    <property type="match status" value="1"/>
</dbReference>
<dbReference type="PROSITE" id="PS51192">
    <property type="entry name" value="HELICASE_ATP_BIND_1"/>
    <property type="match status" value="1"/>
</dbReference>
<comment type="subunit">
    <text evidence="12">Monomer and homodimer. Part of the essential Sec protein translocation apparatus which comprises SecA, SecYEG and auxiliary proteins SecDF. Other proteins may also be involved.</text>
</comment>
<dbReference type="Proteomes" id="UP000051155">
    <property type="component" value="Unassembled WGS sequence"/>
</dbReference>
<dbReference type="InterPro" id="IPR036266">
    <property type="entry name" value="SecA_Wing/Scaffold_sf"/>
</dbReference>
<dbReference type="PANTHER" id="PTHR30612:SF0">
    <property type="entry name" value="CHLOROPLAST PROTEIN-TRANSPORTING ATPASE"/>
    <property type="match status" value="1"/>
</dbReference>
<protein>
    <recommendedName>
        <fullName evidence="12">Protein translocase subunit SecA</fullName>
        <ecNumber evidence="12">7.4.2.8</ecNumber>
    </recommendedName>
</protein>
<evidence type="ECO:0000256" key="6">
    <source>
        <dbReference type="ARBA" id="ARBA00022741"/>
    </source>
</evidence>
<comment type="similarity">
    <text evidence="2 12">Belongs to the SecA family.</text>
</comment>
<evidence type="ECO:0000256" key="1">
    <source>
        <dbReference type="ARBA" id="ARBA00004170"/>
    </source>
</evidence>
<feature type="domain" description="Helicase C-terminal" evidence="14">
    <location>
        <begin position="405"/>
        <end position="575"/>
    </location>
</feature>
<evidence type="ECO:0000256" key="4">
    <source>
        <dbReference type="ARBA" id="ARBA00022475"/>
    </source>
</evidence>
<dbReference type="AlphaFoldDB" id="A0A0R1PYQ2"/>
<sequence>MSDMPLSMNVLELRKLRRILDKVNNHAGKMRKLSDGKLKDKTLLFKKMLKKGVSLDDLLPEAFAVVREADRRVLGMFPFDTQVLGGIVLHQGNVAEMKTGEGKTLSATMPLYLNALTGESTLLVTTNEYLALRDAREMGRVYRWLGLTVASGVTENPNIELKPEDKKKIYASDIVYTTNSAVGFDYLLDNLADSETEKYMRPFGYVIVDEADAVLLDSAQMPLIISGAPRVQSNMYKLANDFILLLTENVEYRLDEEKKNVWLTQVGVDEAERYFSLKNLYDGTHTELVRQLELGLRAHTLFENGKNYVVEKGEVKLLDDQNGRVLEMTKLQSGQHQALEARENVELTPDMRAMTSITYQNLFRMFKKIGGMTGTAKTAEDEFIETYYMKVVQIPTNKPIIRKDFPDEIYTTLPEKLLASMKLVRQLHKKGQPILLVTASVEISEIYSELLLHEQIPHNVLNAYNAAKEAEIIIEAGQKDHVTVATSMAGRGTDIKLGKGVAELGGLAVIGTEKMANERIELQLRGRSGRQGDPGMSKFFVSFEDELVIKYGARWMHTFYEKRKNSSFDKPKKLTSFRVRKAIRGAQKYSDSSGVQQRKSTLEFDESVRVQRELVYKQRNDLIEQTGEFSYDIDQLFEKYIDEFIQRNNTLTALKVARFVFDNLSYKYSGLPAETDCSDSKKIRILLLEICRKELNEKKKTLTDNEEISKFYRLSLLKAIDDCWIEEVDNLQQLRTVVSSRQYAQRNPIFEYHREAARSFKKMKKNVQKQAVQNLLLSTVLENEDGPRSIYFS</sequence>
<feature type="binding site" evidence="12">
    <location>
        <position position="82"/>
    </location>
    <ligand>
        <name>ATP</name>
        <dbReference type="ChEBI" id="CHEBI:30616"/>
    </ligand>
</feature>
<dbReference type="GO" id="GO:0065002">
    <property type="term" value="P:intracellular protein transmembrane transport"/>
    <property type="evidence" value="ECO:0007669"/>
    <property type="project" value="UniProtKB-UniRule"/>
</dbReference>
<proteinExistence type="inferred from homology"/>
<dbReference type="PROSITE" id="PS51196">
    <property type="entry name" value="SECA_MOTOR_DEAD"/>
    <property type="match status" value="1"/>
</dbReference>
<keyword evidence="11 12" id="KW-0472">Membrane</keyword>
<dbReference type="GO" id="GO:0005886">
    <property type="term" value="C:plasma membrane"/>
    <property type="evidence" value="ECO:0007669"/>
    <property type="project" value="UniProtKB-SubCell"/>
</dbReference>
<dbReference type="PRINTS" id="PR00906">
    <property type="entry name" value="SECA"/>
</dbReference>
<feature type="domain" description="Helicase ATP-binding" evidence="13">
    <location>
        <begin position="84"/>
        <end position="248"/>
    </location>
</feature>
<evidence type="ECO:0000256" key="5">
    <source>
        <dbReference type="ARBA" id="ARBA00022490"/>
    </source>
</evidence>
<dbReference type="InterPro" id="IPR001650">
    <property type="entry name" value="Helicase_C-like"/>
</dbReference>
<dbReference type="InterPro" id="IPR022490">
    <property type="entry name" value="SecA2"/>
</dbReference>
<dbReference type="GO" id="GO:0017038">
    <property type="term" value="P:protein import"/>
    <property type="evidence" value="ECO:0007669"/>
    <property type="project" value="InterPro"/>
</dbReference>
<dbReference type="InterPro" id="IPR036670">
    <property type="entry name" value="SecA_X-link_sf"/>
</dbReference>
<comment type="subcellular location">
    <subcellularLocation>
        <location evidence="12">Cell membrane</location>
        <topology evidence="12">Peripheral membrane protein</topology>
        <orientation evidence="12">Cytoplasmic side</orientation>
    </subcellularLocation>
    <subcellularLocation>
        <location evidence="12">Cytoplasm</location>
    </subcellularLocation>
    <subcellularLocation>
        <location evidence="1">Membrane</location>
        <topology evidence="1">Peripheral membrane protein</topology>
    </subcellularLocation>
    <text evidence="12">Distribution is 50-50.</text>
</comment>
<dbReference type="EC" id="7.4.2.8" evidence="12"/>
<dbReference type="SUPFAM" id="SSF52540">
    <property type="entry name" value="P-loop containing nucleoside triphosphate hydrolases"/>
    <property type="match status" value="2"/>
</dbReference>
<gene>
    <name evidence="12" type="primary">secA</name>
    <name evidence="16" type="ORF">FD20_GL001528</name>
</gene>
<evidence type="ECO:0000259" key="13">
    <source>
        <dbReference type="PROSITE" id="PS51192"/>
    </source>
</evidence>
<evidence type="ECO:0000313" key="16">
    <source>
        <dbReference type="EMBL" id="KRL35061.1"/>
    </source>
</evidence>
<dbReference type="GO" id="GO:0005524">
    <property type="term" value="F:ATP binding"/>
    <property type="evidence" value="ECO:0007669"/>
    <property type="project" value="UniProtKB-UniRule"/>
</dbReference>
<dbReference type="PROSITE" id="PS51194">
    <property type="entry name" value="HELICASE_CTER"/>
    <property type="match status" value="1"/>
</dbReference>
<dbReference type="GO" id="GO:0006605">
    <property type="term" value="P:protein targeting"/>
    <property type="evidence" value="ECO:0007669"/>
    <property type="project" value="UniProtKB-UniRule"/>
</dbReference>
<keyword evidence="10 12" id="KW-0811">Translocation</keyword>
<dbReference type="Pfam" id="PF07517">
    <property type="entry name" value="SecA_DEAD"/>
    <property type="match status" value="1"/>
</dbReference>
<dbReference type="SMART" id="SM00957">
    <property type="entry name" value="SecA_DEAD"/>
    <property type="match status" value="1"/>
</dbReference>
<keyword evidence="8 12" id="KW-0653">Protein transport</keyword>
<keyword evidence="4 12" id="KW-1003">Cell membrane</keyword>
<name>A0A0R1PYQ2_9LACO</name>
<dbReference type="FunFam" id="3.40.50.300:FF:000429">
    <property type="entry name" value="Preprotein translocase subunit SecA"/>
    <property type="match status" value="1"/>
</dbReference>
<keyword evidence="5 12" id="KW-0963">Cytoplasm</keyword>
<dbReference type="InterPro" id="IPR027417">
    <property type="entry name" value="P-loop_NTPase"/>
</dbReference>
<dbReference type="InterPro" id="IPR014018">
    <property type="entry name" value="SecA_motor_DEAD"/>
</dbReference>
<dbReference type="NCBIfam" id="TIGR03714">
    <property type="entry name" value="secA2"/>
    <property type="match status" value="1"/>
</dbReference>
<dbReference type="Gene3D" id="3.40.50.300">
    <property type="entry name" value="P-loop containing nucleotide triphosphate hydrolases"/>
    <property type="match status" value="2"/>
</dbReference>
<evidence type="ECO:0000256" key="7">
    <source>
        <dbReference type="ARBA" id="ARBA00022840"/>
    </source>
</evidence>
<dbReference type="HAMAP" id="MF_01382">
    <property type="entry name" value="SecA"/>
    <property type="match status" value="1"/>
</dbReference>
<dbReference type="GO" id="GO:0005829">
    <property type="term" value="C:cytosol"/>
    <property type="evidence" value="ECO:0007669"/>
    <property type="project" value="TreeGrafter"/>
</dbReference>
<dbReference type="CDD" id="cd18803">
    <property type="entry name" value="SF2_C_secA"/>
    <property type="match status" value="1"/>
</dbReference>
<evidence type="ECO:0000256" key="2">
    <source>
        <dbReference type="ARBA" id="ARBA00007650"/>
    </source>
</evidence>
<dbReference type="Pfam" id="PF01043">
    <property type="entry name" value="SecA_PP_bind"/>
    <property type="match status" value="1"/>
</dbReference>
<dbReference type="InterPro" id="IPR011115">
    <property type="entry name" value="SecA_DEAD"/>
</dbReference>
<keyword evidence="17" id="KW-1185">Reference proteome</keyword>
<dbReference type="SMART" id="SM00958">
    <property type="entry name" value="SecA_PP_bind"/>
    <property type="match status" value="1"/>
</dbReference>
<evidence type="ECO:0000256" key="8">
    <source>
        <dbReference type="ARBA" id="ARBA00022927"/>
    </source>
</evidence>
<dbReference type="STRING" id="1423812.FD20_GL001528"/>
<comment type="catalytic activity">
    <reaction evidence="12">
        <text>ATP + H2O + cellular proteinSide 1 = ADP + phosphate + cellular proteinSide 2.</text>
        <dbReference type="EC" id="7.4.2.8"/>
    </reaction>
</comment>
<feature type="binding site" evidence="12">
    <location>
        <position position="494"/>
    </location>
    <ligand>
        <name>ATP</name>
        <dbReference type="ChEBI" id="CHEBI:30616"/>
    </ligand>
</feature>
<dbReference type="PANTHER" id="PTHR30612">
    <property type="entry name" value="SECA INNER MEMBRANE COMPONENT OF SEC PROTEIN SECRETION SYSTEM"/>
    <property type="match status" value="1"/>
</dbReference>
<dbReference type="InterPro" id="IPR014001">
    <property type="entry name" value="Helicase_ATP-bd"/>
</dbReference>
<dbReference type="InterPro" id="IPR011130">
    <property type="entry name" value="SecA_preprotein_X-link_dom"/>
</dbReference>
<evidence type="ECO:0000259" key="15">
    <source>
        <dbReference type="PROSITE" id="PS51196"/>
    </source>
</evidence>
<dbReference type="Pfam" id="PF21090">
    <property type="entry name" value="P-loop_SecA"/>
    <property type="match status" value="2"/>
</dbReference>
<dbReference type="CDD" id="cd17928">
    <property type="entry name" value="DEXDc_SecA"/>
    <property type="match status" value="1"/>
</dbReference>
<dbReference type="Pfam" id="PF07516">
    <property type="entry name" value="SecA_SW"/>
    <property type="match status" value="1"/>
</dbReference>
<feature type="binding site" evidence="12">
    <location>
        <begin position="100"/>
        <end position="104"/>
    </location>
    <ligand>
        <name>ATP</name>
        <dbReference type="ChEBI" id="CHEBI:30616"/>
    </ligand>
</feature>
<organism evidence="16 17">
    <name type="scientific">Liquorilactobacillus uvarum DSM 19971</name>
    <dbReference type="NCBI Taxonomy" id="1423812"/>
    <lineage>
        <taxon>Bacteria</taxon>
        <taxon>Bacillati</taxon>
        <taxon>Bacillota</taxon>
        <taxon>Bacilli</taxon>
        <taxon>Lactobacillales</taxon>
        <taxon>Lactobacillaceae</taxon>
        <taxon>Liquorilactobacillus</taxon>
    </lineage>
</organism>
<dbReference type="Gene3D" id="3.90.1440.10">
    <property type="entry name" value="SecA, preprotein cross-linking domain"/>
    <property type="match status" value="1"/>
</dbReference>
<keyword evidence="6 12" id="KW-0547">Nucleotide-binding</keyword>
<dbReference type="PATRIC" id="fig|1423812.3.peg.1626"/>
<dbReference type="Gene3D" id="1.10.3060.10">
    <property type="entry name" value="Helical scaffold and wing domains of SecA"/>
    <property type="match status" value="1"/>
</dbReference>
<evidence type="ECO:0000313" key="17">
    <source>
        <dbReference type="Proteomes" id="UP000051155"/>
    </source>
</evidence>
<dbReference type="InterPro" id="IPR044722">
    <property type="entry name" value="SecA_SF2_C"/>
</dbReference>
<feature type="domain" description="SecA family profile" evidence="15">
    <location>
        <begin position="1"/>
        <end position="572"/>
    </location>
</feature>
<evidence type="ECO:0000256" key="3">
    <source>
        <dbReference type="ARBA" id="ARBA00022448"/>
    </source>
</evidence>
<dbReference type="GO" id="GO:0031522">
    <property type="term" value="C:cell envelope Sec protein transport complex"/>
    <property type="evidence" value="ECO:0007669"/>
    <property type="project" value="TreeGrafter"/>
</dbReference>
<comment type="caution">
    <text evidence="16">The sequence shown here is derived from an EMBL/GenBank/DDBJ whole genome shotgun (WGS) entry which is preliminary data.</text>
</comment>
<dbReference type="GO" id="GO:0008564">
    <property type="term" value="F:protein-exporting ATPase activity"/>
    <property type="evidence" value="ECO:0007669"/>
    <property type="project" value="UniProtKB-EC"/>
</dbReference>
<dbReference type="InterPro" id="IPR011116">
    <property type="entry name" value="SecA_Wing/Scaffold"/>
</dbReference>
<evidence type="ECO:0000256" key="9">
    <source>
        <dbReference type="ARBA" id="ARBA00022967"/>
    </source>
</evidence>
<keyword evidence="7 12" id="KW-0067">ATP-binding</keyword>
<dbReference type="GO" id="GO:0043952">
    <property type="term" value="P:protein transport by the Sec complex"/>
    <property type="evidence" value="ECO:0007669"/>
    <property type="project" value="TreeGrafter"/>
</dbReference>
<dbReference type="NCBIfam" id="NF006630">
    <property type="entry name" value="PRK09200.1"/>
    <property type="match status" value="1"/>
</dbReference>
<reference evidence="16 17" key="1">
    <citation type="journal article" date="2015" name="Genome Announc.">
        <title>Expanding the biotechnology potential of lactobacilli through comparative genomics of 213 strains and associated genera.</title>
        <authorList>
            <person name="Sun Z."/>
            <person name="Harris H.M."/>
            <person name="McCann A."/>
            <person name="Guo C."/>
            <person name="Argimon S."/>
            <person name="Zhang W."/>
            <person name="Yang X."/>
            <person name="Jeffery I.B."/>
            <person name="Cooney J.C."/>
            <person name="Kagawa T.F."/>
            <person name="Liu W."/>
            <person name="Song Y."/>
            <person name="Salvetti E."/>
            <person name="Wrobel A."/>
            <person name="Rasinkangas P."/>
            <person name="Parkhill J."/>
            <person name="Rea M.C."/>
            <person name="O'Sullivan O."/>
            <person name="Ritari J."/>
            <person name="Douillard F.P."/>
            <person name="Paul Ross R."/>
            <person name="Yang R."/>
            <person name="Briner A.E."/>
            <person name="Felis G.E."/>
            <person name="de Vos W.M."/>
            <person name="Barrangou R."/>
            <person name="Klaenhammer T.R."/>
            <person name="Caufield P.W."/>
            <person name="Cui Y."/>
            <person name="Zhang H."/>
            <person name="O'Toole P.W."/>
        </authorList>
    </citation>
    <scope>NUCLEOTIDE SEQUENCE [LARGE SCALE GENOMIC DNA]</scope>
    <source>
        <strain evidence="16 17">DSM 19971</strain>
    </source>
</reference>
<evidence type="ECO:0000256" key="10">
    <source>
        <dbReference type="ARBA" id="ARBA00023010"/>
    </source>
</evidence>